<keyword evidence="2" id="KW-0732">Signal</keyword>
<reference evidence="3 4" key="1">
    <citation type="submission" date="2024-08" db="EMBL/GenBank/DDBJ databases">
        <authorList>
            <person name="Cucini C."/>
            <person name="Frati F."/>
        </authorList>
    </citation>
    <scope>NUCLEOTIDE SEQUENCE [LARGE SCALE GENOMIC DNA]</scope>
</reference>
<keyword evidence="1" id="KW-0812">Transmembrane</keyword>
<keyword evidence="1" id="KW-0472">Membrane</keyword>
<sequence length="372" mass="41982">MRHSSVLLLGILCCFLSSVLGSYDGGYGATHDHDDYEPSYAAPPIVHSPHGHHGHSAGSYYHYHVPLVGQQQQHYQPYHHQSDHSQYLWPLLLLLALPLLFLPLLPLLLLPIGLSLLALLMPGGMMMMMMMMMMGGDMMRVRGDNVSGRAIDEMRTFGEVVFTDMTSLFTKYARSLDLDQCPHRIACELGTIFYPENNLTDTGTAKAFTEFVMDQYIPKGKVKRTLKQFEKAFWSGSSHGSCAAFHCQPSFRIYQNSPVSQEAVKQRVAEGNITKSSFHIQSTKVHGGTKVESVQQPERKESFVKYVYPKTHANLNMKQELTTESIKPKSKRSHILRYGSMSRPKIQGNEIQSFTDYNDKYFGMFGTPTVKS</sequence>
<protein>
    <submittedName>
        <fullName evidence="3">Uncharacterized protein</fullName>
    </submittedName>
</protein>
<feature type="chain" id="PRO_5046846379" evidence="2">
    <location>
        <begin position="22"/>
        <end position="372"/>
    </location>
</feature>
<accession>A0ABP1QGZ1</accession>
<comment type="caution">
    <text evidence="3">The sequence shown here is derived from an EMBL/GenBank/DDBJ whole genome shotgun (WGS) entry which is preliminary data.</text>
</comment>
<name>A0ABP1QGZ1_9HEXA</name>
<keyword evidence="4" id="KW-1185">Reference proteome</keyword>
<evidence type="ECO:0000313" key="3">
    <source>
        <dbReference type="EMBL" id="CAL8101781.1"/>
    </source>
</evidence>
<gene>
    <name evidence="3" type="ORF">ODALV1_LOCUS10953</name>
</gene>
<dbReference type="Proteomes" id="UP001642540">
    <property type="component" value="Unassembled WGS sequence"/>
</dbReference>
<feature type="signal peptide" evidence="2">
    <location>
        <begin position="1"/>
        <end position="21"/>
    </location>
</feature>
<evidence type="ECO:0000256" key="2">
    <source>
        <dbReference type="SAM" id="SignalP"/>
    </source>
</evidence>
<proteinExistence type="predicted"/>
<dbReference type="EMBL" id="CAXLJM020000033">
    <property type="protein sequence ID" value="CAL8101781.1"/>
    <property type="molecule type" value="Genomic_DNA"/>
</dbReference>
<keyword evidence="1" id="KW-1133">Transmembrane helix</keyword>
<organism evidence="3 4">
    <name type="scientific">Orchesella dallaii</name>
    <dbReference type="NCBI Taxonomy" id="48710"/>
    <lineage>
        <taxon>Eukaryota</taxon>
        <taxon>Metazoa</taxon>
        <taxon>Ecdysozoa</taxon>
        <taxon>Arthropoda</taxon>
        <taxon>Hexapoda</taxon>
        <taxon>Collembola</taxon>
        <taxon>Entomobryomorpha</taxon>
        <taxon>Entomobryoidea</taxon>
        <taxon>Orchesellidae</taxon>
        <taxon>Orchesellinae</taxon>
        <taxon>Orchesella</taxon>
    </lineage>
</organism>
<evidence type="ECO:0000256" key="1">
    <source>
        <dbReference type="SAM" id="Phobius"/>
    </source>
</evidence>
<feature type="transmembrane region" description="Helical" evidence="1">
    <location>
        <begin position="116"/>
        <end position="135"/>
    </location>
</feature>
<feature type="transmembrane region" description="Helical" evidence="1">
    <location>
        <begin position="87"/>
        <end position="109"/>
    </location>
</feature>
<evidence type="ECO:0000313" key="4">
    <source>
        <dbReference type="Proteomes" id="UP001642540"/>
    </source>
</evidence>